<keyword evidence="1" id="KW-0472">Membrane</keyword>
<reference evidence="2 3" key="1">
    <citation type="submission" date="2016-11" db="EMBL/GenBank/DDBJ databases">
        <authorList>
            <person name="Jaros S."/>
            <person name="Januszkiewicz K."/>
            <person name="Wedrychowicz H."/>
        </authorList>
    </citation>
    <scope>NUCLEOTIDE SEQUENCE [LARGE SCALE GENOMIC DNA]</scope>
    <source>
        <strain evidence="2 3">GAS242</strain>
    </source>
</reference>
<keyword evidence="1" id="KW-1133">Transmembrane helix</keyword>
<sequence length="50" mass="5276">MAALAKVLTRVSGTRVDVETLKTIIMFCGVGLTVSLLLASYGLDLSPGFF</sequence>
<keyword evidence="1" id="KW-0812">Transmembrane</keyword>
<evidence type="ECO:0000313" key="3">
    <source>
        <dbReference type="Proteomes" id="UP000190675"/>
    </source>
</evidence>
<gene>
    <name evidence="2" type="ORF">SAMN05444169_3566</name>
</gene>
<feature type="transmembrane region" description="Helical" evidence="1">
    <location>
        <begin position="21"/>
        <end position="43"/>
    </location>
</feature>
<accession>A0A1M5LN48</accession>
<dbReference type="EMBL" id="LT670818">
    <property type="protein sequence ID" value="SHG66386.1"/>
    <property type="molecule type" value="Genomic_DNA"/>
</dbReference>
<proteinExistence type="predicted"/>
<name>A0A1M5LN48_9BRAD</name>
<evidence type="ECO:0000256" key="1">
    <source>
        <dbReference type="SAM" id="Phobius"/>
    </source>
</evidence>
<organism evidence="2 3">
    <name type="scientific">Bradyrhizobium erythrophlei</name>
    <dbReference type="NCBI Taxonomy" id="1437360"/>
    <lineage>
        <taxon>Bacteria</taxon>
        <taxon>Pseudomonadati</taxon>
        <taxon>Pseudomonadota</taxon>
        <taxon>Alphaproteobacteria</taxon>
        <taxon>Hyphomicrobiales</taxon>
        <taxon>Nitrobacteraceae</taxon>
        <taxon>Bradyrhizobium</taxon>
    </lineage>
</organism>
<dbReference type="RefSeq" id="WP_172899905.1">
    <property type="nucleotide sequence ID" value="NZ_LT670818.1"/>
</dbReference>
<protein>
    <submittedName>
        <fullName evidence="2">Uncharacterized protein</fullName>
    </submittedName>
</protein>
<dbReference type="Proteomes" id="UP000190675">
    <property type="component" value="Chromosome I"/>
</dbReference>
<dbReference type="AlphaFoldDB" id="A0A1M5LN48"/>
<evidence type="ECO:0000313" key="2">
    <source>
        <dbReference type="EMBL" id="SHG66386.1"/>
    </source>
</evidence>